<feature type="region of interest" description="Disordered" evidence="1">
    <location>
        <begin position="66"/>
        <end position="85"/>
    </location>
</feature>
<reference evidence="2 4" key="1">
    <citation type="journal article" date="2016" name="PLoS ONE">
        <title>Sequence Assembly of Yarrowia lipolytica Strain W29/CLIB89 Shows Transposable Element Diversity.</title>
        <authorList>
            <person name="Magnan C."/>
            <person name="Yu J."/>
            <person name="Chang I."/>
            <person name="Jahn E."/>
            <person name="Kanomata Y."/>
            <person name="Wu J."/>
            <person name="Zeller M."/>
            <person name="Oakes M."/>
            <person name="Baldi P."/>
            <person name="Sandmeyer S."/>
        </authorList>
    </citation>
    <scope>NUCLEOTIDE SEQUENCE [LARGE SCALE GENOMIC DNA]</scope>
    <source>
        <strain evidence="2">CLIB89</strain>
        <strain evidence="4">CLIB89(W29)</strain>
    </source>
</reference>
<dbReference type="KEGG" id="yli:2911707"/>
<gene>
    <name evidence="3" type="ORF">B0I71DRAFT_135520</name>
    <name evidence="2" type="ORF">YALI1_E21683g</name>
</gene>
<feature type="region of interest" description="Disordered" evidence="1">
    <location>
        <begin position="108"/>
        <end position="128"/>
    </location>
</feature>
<sequence>MWSHDFCTVCDKQCPAGSMYCSDACKTSDTAADAGPNYSASSTLYTLRPKNAGVPLSPEELFLDDKESKPDAHHTGNATHHAANATHNATKYSPRVLSQSLPAAAISQQHFGSPPTSDDEDDENYPEYNSHLMYRSPLLCATTRKETTGKKLSPPPSPLMMPSLAYNHQQMGQSVDAAGNYRRWLRS</sequence>
<protein>
    <submittedName>
        <fullName evidence="2">Uncharacterized protein</fullName>
    </submittedName>
</protein>
<dbReference type="InterPro" id="IPR024368">
    <property type="entry name" value="Ecl1/2/3"/>
</dbReference>
<dbReference type="EMBL" id="CP017557">
    <property type="protein sequence ID" value="AOW05593.1"/>
    <property type="molecule type" value="Genomic_DNA"/>
</dbReference>
<evidence type="ECO:0000256" key="1">
    <source>
        <dbReference type="SAM" id="MobiDB-lite"/>
    </source>
</evidence>
<dbReference type="VEuPathDB" id="FungiDB:YALI0_E18194g"/>
<evidence type="ECO:0000313" key="4">
    <source>
        <dbReference type="Proteomes" id="UP000182444"/>
    </source>
</evidence>
<feature type="compositionally biased region" description="Low complexity" evidence="1">
    <location>
        <begin position="75"/>
        <end position="85"/>
    </location>
</feature>
<dbReference type="EMBL" id="KZ859068">
    <property type="protein sequence ID" value="RDW23687.1"/>
    <property type="molecule type" value="Genomic_DNA"/>
</dbReference>
<dbReference type="GeneID" id="2911707"/>
<name>A0A1D8NIY5_YARLL</name>
<reference evidence="3 5" key="2">
    <citation type="submission" date="2018-07" db="EMBL/GenBank/DDBJ databases">
        <title>Draft Genome Assemblies for Five Robust Yarrowia lipolytica Strains Exhibiting High Lipid Production and Pentose Sugar Utilization and Sugar Alcohol Secretion from Undetoxified Lignocellulosic Biomass Hydrolysates.</title>
        <authorList>
            <consortium name="DOE Joint Genome Institute"/>
            <person name="Walker C."/>
            <person name="Ryu S."/>
            <person name="Na H."/>
            <person name="Zane M."/>
            <person name="LaButti K."/>
            <person name="Lipzen A."/>
            <person name="Haridas S."/>
            <person name="Barry K."/>
            <person name="Grigoriev I.V."/>
            <person name="Quarterman J."/>
            <person name="Slininger P."/>
            <person name="Dien B."/>
            <person name="Trinh C.T."/>
        </authorList>
    </citation>
    <scope>NUCLEOTIDE SEQUENCE [LARGE SCALE GENOMIC DNA]</scope>
    <source>
        <strain evidence="3 5">YB392</strain>
    </source>
</reference>
<dbReference type="RefSeq" id="XP_504094.1">
    <property type="nucleotide sequence ID" value="XM_504094.1"/>
</dbReference>
<evidence type="ECO:0000313" key="5">
    <source>
        <dbReference type="Proteomes" id="UP000256601"/>
    </source>
</evidence>
<dbReference type="Proteomes" id="UP000182444">
    <property type="component" value="Chromosome 1E"/>
</dbReference>
<dbReference type="Proteomes" id="UP000256601">
    <property type="component" value="Unassembled WGS sequence"/>
</dbReference>
<organism evidence="2 4">
    <name type="scientific">Yarrowia lipolytica</name>
    <name type="common">Candida lipolytica</name>
    <dbReference type="NCBI Taxonomy" id="4952"/>
    <lineage>
        <taxon>Eukaryota</taxon>
        <taxon>Fungi</taxon>
        <taxon>Dikarya</taxon>
        <taxon>Ascomycota</taxon>
        <taxon>Saccharomycotina</taxon>
        <taxon>Dipodascomycetes</taxon>
        <taxon>Dipodascales</taxon>
        <taxon>Dipodascales incertae sedis</taxon>
        <taxon>Yarrowia</taxon>
    </lineage>
</organism>
<dbReference type="AlphaFoldDB" id="A0A1D8NIY5"/>
<accession>A0A1D8NIY5</accession>
<evidence type="ECO:0000313" key="3">
    <source>
        <dbReference type="EMBL" id="RDW23687.1"/>
    </source>
</evidence>
<dbReference type="VEuPathDB" id="FungiDB:YALI1_E21683g"/>
<dbReference type="OrthoDB" id="4090839at2759"/>
<dbReference type="Pfam" id="PF12855">
    <property type="entry name" value="Ecl1"/>
    <property type="match status" value="1"/>
</dbReference>
<evidence type="ECO:0000313" key="2">
    <source>
        <dbReference type="EMBL" id="AOW05593.1"/>
    </source>
</evidence>
<proteinExistence type="predicted"/>